<accession>A0AAV6LX53</accession>
<dbReference type="Proteomes" id="UP000685013">
    <property type="component" value="Chromosome 19"/>
</dbReference>
<name>A0AAV6LX53_9ROSI</name>
<feature type="non-terminal residue" evidence="1">
    <location>
        <position position="1"/>
    </location>
</feature>
<proteinExistence type="predicted"/>
<reference evidence="1 2" key="1">
    <citation type="journal article" date="2021" name="Hortic Res">
        <title>The domestication of Cucurbita argyrosperma as revealed by the genome of its wild relative.</title>
        <authorList>
            <person name="Barrera-Redondo J."/>
            <person name="Sanchez-de la Vega G."/>
            <person name="Aguirre-Liguori J.A."/>
            <person name="Castellanos-Morales G."/>
            <person name="Gutierrez-Guerrero Y.T."/>
            <person name="Aguirre-Dugua X."/>
            <person name="Aguirre-Planter E."/>
            <person name="Tenaillon M.I."/>
            <person name="Lira-Saade R."/>
            <person name="Eguiarte L.E."/>
        </authorList>
    </citation>
    <scope>NUCLEOTIDE SEQUENCE [LARGE SCALE GENOMIC DNA]</scope>
    <source>
        <strain evidence="1">JBR-2021</strain>
    </source>
</reference>
<sequence length="70" mass="8733">MIIDFYSRCWLDSDNCDRWGLLCDFVLVWIHVWKRVRSKRLGRFDSRSTPRKLQRFFFCNSSVDHFEVWR</sequence>
<gene>
    <name evidence="1" type="ORF">SDJN03_28504</name>
</gene>
<comment type="caution">
    <text evidence="1">The sequence shown here is derived from an EMBL/GenBank/DDBJ whole genome shotgun (WGS) entry which is preliminary data.</text>
</comment>
<dbReference type="AlphaFoldDB" id="A0AAV6LX53"/>
<keyword evidence="2" id="KW-1185">Reference proteome</keyword>
<dbReference type="EMBL" id="JAGKQH010000019">
    <property type="protein sequence ID" value="KAG6571776.1"/>
    <property type="molecule type" value="Genomic_DNA"/>
</dbReference>
<protein>
    <submittedName>
        <fullName evidence="1">Uncharacterized protein</fullName>
    </submittedName>
</protein>
<evidence type="ECO:0000313" key="2">
    <source>
        <dbReference type="Proteomes" id="UP000685013"/>
    </source>
</evidence>
<organism evidence="1 2">
    <name type="scientific">Cucurbita argyrosperma subsp. sororia</name>
    <dbReference type="NCBI Taxonomy" id="37648"/>
    <lineage>
        <taxon>Eukaryota</taxon>
        <taxon>Viridiplantae</taxon>
        <taxon>Streptophyta</taxon>
        <taxon>Embryophyta</taxon>
        <taxon>Tracheophyta</taxon>
        <taxon>Spermatophyta</taxon>
        <taxon>Magnoliopsida</taxon>
        <taxon>eudicotyledons</taxon>
        <taxon>Gunneridae</taxon>
        <taxon>Pentapetalae</taxon>
        <taxon>rosids</taxon>
        <taxon>fabids</taxon>
        <taxon>Cucurbitales</taxon>
        <taxon>Cucurbitaceae</taxon>
        <taxon>Cucurbiteae</taxon>
        <taxon>Cucurbita</taxon>
    </lineage>
</organism>
<evidence type="ECO:0000313" key="1">
    <source>
        <dbReference type="EMBL" id="KAG6571776.1"/>
    </source>
</evidence>